<dbReference type="RefSeq" id="WP_057072146.1">
    <property type="nucleotide sequence ID" value="NZ_CABGHF010000065.1"/>
</dbReference>
<dbReference type="Pfam" id="PF00082">
    <property type="entry name" value="Peptidase_S8"/>
    <property type="match status" value="1"/>
</dbReference>
<gene>
    <name evidence="2" type="ORF">SB6408_02577</name>
</gene>
<proteinExistence type="predicted"/>
<dbReference type="Gene3D" id="3.40.50.200">
    <property type="entry name" value="Peptidase S8/S53 domain"/>
    <property type="match status" value="1"/>
</dbReference>
<evidence type="ECO:0000259" key="1">
    <source>
        <dbReference type="Pfam" id="PF00082"/>
    </source>
</evidence>
<dbReference type="Proteomes" id="UP000318370">
    <property type="component" value="Unassembled WGS sequence"/>
</dbReference>
<dbReference type="GO" id="GO:0004252">
    <property type="term" value="F:serine-type endopeptidase activity"/>
    <property type="evidence" value="ECO:0007669"/>
    <property type="project" value="InterPro"/>
</dbReference>
<dbReference type="GO" id="GO:0006508">
    <property type="term" value="P:proteolysis"/>
    <property type="evidence" value="ECO:0007669"/>
    <property type="project" value="InterPro"/>
</dbReference>
<dbReference type="EMBL" id="CABGHF010000065">
    <property type="protein sequence ID" value="VUT08019.1"/>
    <property type="molecule type" value="Genomic_DNA"/>
</dbReference>
<protein>
    <recommendedName>
        <fullName evidence="1">Peptidase S8/S53 domain-containing protein</fullName>
    </recommendedName>
</protein>
<dbReference type="AlphaFoldDB" id="A0A564NPV0"/>
<reference evidence="2 3" key="1">
    <citation type="submission" date="2019-07" db="EMBL/GenBank/DDBJ databases">
        <authorList>
            <person name="Brisse S."/>
            <person name="Rodrigues C."/>
            <person name="Thorpe H."/>
        </authorList>
    </citation>
    <scope>NUCLEOTIDE SEQUENCE [LARGE SCALE GENOMIC DNA]</scope>
    <source>
        <strain evidence="2">SB6408</strain>
    </source>
</reference>
<accession>A0A564NPV0</accession>
<dbReference type="SUPFAM" id="SSF52743">
    <property type="entry name" value="Subtilisin-like"/>
    <property type="match status" value="1"/>
</dbReference>
<dbReference type="InterPro" id="IPR000209">
    <property type="entry name" value="Peptidase_S8/S53_dom"/>
</dbReference>
<evidence type="ECO:0000313" key="2">
    <source>
        <dbReference type="EMBL" id="VUT08019.1"/>
    </source>
</evidence>
<evidence type="ECO:0000313" key="3">
    <source>
        <dbReference type="Proteomes" id="UP000318370"/>
    </source>
</evidence>
<feature type="domain" description="Peptidase S8/S53" evidence="1">
    <location>
        <begin position="311"/>
        <end position="540"/>
    </location>
</feature>
<name>A0A564NPV0_9ENTR</name>
<organism evidence="2 3">
    <name type="scientific">Klebsiella spallanzanii</name>
    <dbReference type="NCBI Taxonomy" id="2587528"/>
    <lineage>
        <taxon>Bacteria</taxon>
        <taxon>Pseudomonadati</taxon>
        <taxon>Pseudomonadota</taxon>
        <taxon>Gammaproteobacteria</taxon>
        <taxon>Enterobacterales</taxon>
        <taxon>Enterobacteriaceae</taxon>
        <taxon>Klebsiella/Raoultella group</taxon>
        <taxon>Klebsiella</taxon>
    </lineage>
</organism>
<sequence length="742" mass="81895">MADGNNRKKVLNPLLSYLEDPAPKAINGGGKNADDIQWARLDIQKETLSKSLKSISENKSIIAHAGKIHLLIKMFDDSLAPSWTPTDLFETNPFTRLVSPAYNGFLVETSKEKIPEIIKKIKTASNDRIKVDVSRLESIKAFDRNAVLRGKSLSDFDFSNDGNQFNIWILPFHDPNARFSVAEELEDLVDEDVITFGESIYDNVFDGEKRTSGTRSFKRKLKQYLSHGHLTFTAVVKNNNDFIKLIGSGAIYRIEPVKKVTTKSLPPGEGEEPSPKLINKETAPVVVIVDGGCSSKSYLPLNVINIKPLIDSYHADLKHGNCVTSLVCQGGAWNNKLHLPQLECKFVSVQAISKRDVSPQPTTEQFINYLRVVAEKTKGVSSVWNLSFNEASPSDSVDEISRLGHEISLLAREFNILPVISIGNVNSDNPNTLCPPADCEAALTVSGRKASILGEISSHCPKSLRGPAPGGMKKPELSWFSKLRMLGGDVKTGTSFSAPLISSIAAHTFKNLKEPTPDLVKALLINKAEGIEHDLGLGWGSPWRKGSSMPWMCEDGTVTLAWNSKLKAGSAYYWNNIPIPPEMIVDGKIKGSIILTAILKPVVSELAGDNYFSTRLQCALQHVNNAGKAKNLLGTMKESTEKEIDSRSELAKWSPIRHHGKSFKGVAVDNNKVRLYARIFTRDLFQFNYASHHELDEQDVAFVLTFKSPSDDPSIYDSMKQQLGNKVKAAVIEQDIILDSDV</sequence>
<dbReference type="InterPro" id="IPR036852">
    <property type="entry name" value="Peptidase_S8/S53_dom_sf"/>
</dbReference>